<keyword evidence="7" id="KW-0479">Metal-binding</keyword>
<dbReference type="CDD" id="cd04863">
    <property type="entry name" value="MtLigD_Pol_like"/>
    <property type="match status" value="1"/>
</dbReference>
<dbReference type="Gene3D" id="3.30.1490.70">
    <property type="match status" value="1"/>
</dbReference>
<evidence type="ECO:0000256" key="2">
    <source>
        <dbReference type="ARBA" id="ARBA00012727"/>
    </source>
</evidence>
<dbReference type="GO" id="GO:0003910">
    <property type="term" value="F:DNA ligase (ATP) activity"/>
    <property type="evidence" value="ECO:0007669"/>
    <property type="project" value="UniProtKB-EC"/>
</dbReference>
<dbReference type="CDD" id="cd07906">
    <property type="entry name" value="Adenylation_DNA_ligase_LigD_LigC"/>
    <property type="match status" value="1"/>
</dbReference>
<evidence type="ECO:0000256" key="10">
    <source>
        <dbReference type="ARBA" id="ARBA00022801"/>
    </source>
</evidence>
<dbReference type="EMBL" id="CAJA01000315">
    <property type="protein sequence ID" value="CCH74094.1"/>
    <property type="molecule type" value="Genomic_DNA"/>
</dbReference>
<dbReference type="GO" id="GO:0003887">
    <property type="term" value="F:DNA-directed DNA polymerase activity"/>
    <property type="evidence" value="ECO:0007669"/>
    <property type="project" value="UniProtKB-KW"/>
</dbReference>
<evidence type="ECO:0000256" key="1">
    <source>
        <dbReference type="ARBA" id="ARBA00001936"/>
    </source>
</evidence>
<dbReference type="Gene3D" id="3.90.920.10">
    <property type="entry name" value="DNA primase, PRIM domain"/>
    <property type="match status" value="1"/>
</dbReference>
<evidence type="ECO:0000256" key="7">
    <source>
        <dbReference type="ARBA" id="ARBA00022723"/>
    </source>
</evidence>
<keyword evidence="15" id="KW-0233">DNA recombination</keyword>
<keyword evidence="5" id="KW-0548">Nucleotidyltransferase</keyword>
<dbReference type="Pfam" id="PF13298">
    <property type="entry name" value="LigD_N"/>
    <property type="match status" value="1"/>
</dbReference>
<evidence type="ECO:0000259" key="24">
    <source>
        <dbReference type="PROSITE" id="PS50160"/>
    </source>
</evidence>
<dbReference type="RefSeq" id="WP_048699594.1">
    <property type="nucleotide sequence ID" value="NZ_HG764815.1"/>
</dbReference>
<dbReference type="NCBIfam" id="NF007210">
    <property type="entry name" value="PRK09632.1"/>
    <property type="match status" value="1"/>
</dbReference>
<keyword evidence="10" id="KW-0378">Hydrolase</keyword>
<keyword evidence="3" id="KW-0436">Ligase</keyword>
<evidence type="ECO:0000256" key="17">
    <source>
        <dbReference type="ARBA" id="ARBA00023211"/>
    </source>
</evidence>
<dbReference type="SUPFAM" id="SSF56091">
    <property type="entry name" value="DNA ligase/mRNA capping enzyme, catalytic domain"/>
    <property type="match status" value="1"/>
</dbReference>
<dbReference type="SUPFAM" id="SSF50249">
    <property type="entry name" value="Nucleic acid-binding proteins"/>
    <property type="match status" value="1"/>
</dbReference>
<evidence type="ECO:0000256" key="23">
    <source>
        <dbReference type="SAM" id="MobiDB-lite"/>
    </source>
</evidence>
<comment type="cofactor">
    <cofactor evidence="1">
        <name>Mn(2+)</name>
        <dbReference type="ChEBI" id="CHEBI:29035"/>
    </cofactor>
</comment>
<dbReference type="GO" id="GO:0006310">
    <property type="term" value="P:DNA recombination"/>
    <property type="evidence" value="ECO:0007669"/>
    <property type="project" value="UniProtKB-KW"/>
</dbReference>
<comment type="similarity">
    <text evidence="21">In the C-terminal section; belongs to the ATP-dependent DNA ligase family.</text>
</comment>
<keyword evidence="18" id="KW-0511">Multifunctional enzyme</keyword>
<dbReference type="CDD" id="cd07971">
    <property type="entry name" value="OBF_DNA_ligase_LigD"/>
    <property type="match status" value="1"/>
</dbReference>
<dbReference type="Gene3D" id="2.40.50.140">
    <property type="entry name" value="Nucleic acid-binding proteins"/>
    <property type="match status" value="1"/>
</dbReference>
<dbReference type="GO" id="GO:0004527">
    <property type="term" value="F:exonuclease activity"/>
    <property type="evidence" value="ECO:0007669"/>
    <property type="project" value="UniProtKB-KW"/>
</dbReference>
<evidence type="ECO:0000256" key="16">
    <source>
        <dbReference type="ARBA" id="ARBA00023204"/>
    </source>
</evidence>
<evidence type="ECO:0000256" key="18">
    <source>
        <dbReference type="ARBA" id="ARBA00023268"/>
    </source>
</evidence>
<keyword evidence="4" id="KW-0808">Transferase</keyword>
<evidence type="ECO:0000256" key="12">
    <source>
        <dbReference type="ARBA" id="ARBA00022840"/>
    </source>
</evidence>
<evidence type="ECO:0000256" key="11">
    <source>
        <dbReference type="ARBA" id="ARBA00022839"/>
    </source>
</evidence>
<dbReference type="InterPro" id="IPR016059">
    <property type="entry name" value="DNA_ligase_ATP-dep_CS"/>
</dbReference>
<accession>W6K3Y9</accession>
<evidence type="ECO:0000256" key="19">
    <source>
        <dbReference type="ARBA" id="ARBA00029943"/>
    </source>
</evidence>
<keyword evidence="14" id="KW-0238">DNA-binding</keyword>
<evidence type="ECO:0000313" key="25">
    <source>
        <dbReference type="EMBL" id="CCH74094.1"/>
    </source>
</evidence>
<evidence type="ECO:0000256" key="13">
    <source>
        <dbReference type="ARBA" id="ARBA00022932"/>
    </source>
</evidence>
<dbReference type="GO" id="GO:0006281">
    <property type="term" value="P:DNA repair"/>
    <property type="evidence" value="ECO:0007669"/>
    <property type="project" value="UniProtKB-KW"/>
</dbReference>
<dbReference type="GO" id="GO:0046872">
    <property type="term" value="F:metal ion binding"/>
    <property type="evidence" value="ECO:0007669"/>
    <property type="project" value="UniProtKB-KW"/>
</dbReference>
<dbReference type="OrthoDB" id="9802472at2"/>
<reference evidence="25 26" key="1">
    <citation type="journal article" date="2013" name="ISME J.">
        <title>A metabolic model for members of the genus Tetrasphaera involved in enhanced biological phosphorus removal.</title>
        <authorList>
            <person name="Kristiansen R."/>
            <person name="Nguyen H.T.T."/>
            <person name="Saunders A.M."/>
            <person name="Nielsen J.L."/>
            <person name="Wimmer R."/>
            <person name="Le V.Q."/>
            <person name="McIlroy S.J."/>
            <person name="Petrovski S."/>
            <person name="Seviour R.J."/>
            <person name="Calteau A."/>
            <person name="Nielsen K.L."/>
            <person name="Nielsen P.H."/>
        </authorList>
    </citation>
    <scope>NUCLEOTIDE SEQUENCE [LARGE SCALE GENOMIC DNA]</scope>
    <source>
        <strain evidence="25 26">Ben110</strain>
    </source>
</reference>
<evidence type="ECO:0000256" key="20">
    <source>
        <dbReference type="ARBA" id="ARBA00034003"/>
    </source>
</evidence>
<dbReference type="InterPro" id="IPR014146">
    <property type="entry name" value="LigD_ligase_dom"/>
</dbReference>
<evidence type="ECO:0000256" key="4">
    <source>
        <dbReference type="ARBA" id="ARBA00022679"/>
    </source>
</evidence>
<dbReference type="Pfam" id="PF21686">
    <property type="entry name" value="LigD_Prim-Pol"/>
    <property type="match status" value="1"/>
</dbReference>
<dbReference type="PANTHER" id="PTHR42705:SF2">
    <property type="entry name" value="BIFUNCTIONAL NON-HOMOLOGOUS END JOINING PROTEIN LIGD"/>
    <property type="match status" value="1"/>
</dbReference>
<dbReference type="PROSITE" id="PS50160">
    <property type="entry name" value="DNA_LIGASE_A3"/>
    <property type="match status" value="1"/>
</dbReference>
<dbReference type="InterPro" id="IPR052171">
    <property type="entry name" value="NHEJ_LigD"/>
</dbReference>
<dbReference type="PROSITE" id="PS00333">
    <property type="entry name" value="DNA_LIGASE_A2"/>
    <property type="match status" value="1"/>
</dbReference>
<comment type="caution">
    <text evidence="25">The sequence shown here is derived from an EMBL/GenBank/DDBJ whole genome shotgun (WGS) entry which is preliminary data.</text>
</comment>
<evidence type="ECO:0000256" key="6">
    <source>
        <dbReference type="ARBA" id="ARBA00022722"/>
    </source>
</evidence>
<comment type="catalytic activity">
    <reaction evidence="20">
        <text>ATP + (deoxyribonucleotide)n-3'-hydroxyl + 5'-phospho-(deoxyribonucleotide)m = (deoxyribonucleotide)n+m + AMP + diphosphate.</text>
        <dbReference type="EC" id="6.5.1.1"/>
    </reaction>
</comment>
<feature type="region of interest" description="Disordered" evidence="23">
    <location>
        <begin position="465"/>
        <end position="486"/>
    </location>
</feature>
<dbReference type="Pfam" id="PF04679">
    <property type="entry name" value="DNA_ligase_A_C"/>
    <property type="match status" value="1"/>
</dbReference>
<dbReference type="NCBIfam" id="TIGR02778">
    <property type="entry name" value="ligD_pol"/>
    <property type="match status" value="1"/>
</dbReference>
<keyword evidence="6" id="KW-0540">Nuclease</keyword>
<evidence type="ECO:0000256" key="14">
    <source>
        <dbReference type="ARBA" id="ARBA00023125"/>
    </source>
</evidence>
<dbReference type="GO" id="GO:0005524">
    <property type="term" value="F:ATP binding"/>
    <property type="evidence" value="ECO:0007669"/>
    <property type="project" value="UniProtKB-KW"/>
</dbReference>
<keyword evidence="17" id="KW-0464">Manganese</keyword>
<evidence type="ECO:0000256" key="8">
    <source>
        <dbReference type="ARBA" id="ARBA00022741"/>
    </source>
</evidence>
<dbReference type="Gene3D" id="3.30.470.30">
    <property type="entry name" value="DNA ligase/mRNA capping enzyme"/>
    <property type="match status" value="1"/>
</dbReference>
<dbReference type="InterPro" id="IPR012340">
    <property type="entry name" value="NA-bd_OB-fold"/>
</dbReference>
<evidence type="ECO:0000256" key="22">
    <source>
        <dbReference type="ARBA" id="ARBA00049990"/>
    </source>
</evidence>
<dbReference type="InterPro" id="IPR012309">
    <property type="entry name" value="DNA_ligase_ATP-dep_C"/>
</dbReference>
<proteinExistence type="inferred from homology"/>
<gene>
    <name evidence="25" type="ORF">BN11_3820012</name>
</gene>
<evidence type="ECO:0000256" key="3">
    <source>
        <dbReference type="ARBA" id="ARBA00022598"/>
    </source>
</evidence>
<evidence type="ECO:0000256" key="5">
    <source>
        <dbReference type="ARBA" id="ARBA00022695"/>
    </source>
</evidence>
<keyword evidence="11" id="KW-0269">Exonuclease</keyword>
<keyword evidence="9" id="KW-0227">DNA damage</keyword>
<evidence type="ECO:0000313" key="26">
    <source>
        <dbReference type="Proteomes" id="UP000035763"/>
    </source>
</evidence>
<dbReference type="InterPro" id="IPR014145">
    <property type="entry name" value="LigD_pol_dom"/>
</dbReference>
<evidence type="ECO:0000256" key="15">
    <source>
        <dbReference type="ARBA" id="ARBA00023172"/>
    </source>
</evidence>
<protein>
    <recommendedName>
        <fullName evidence="2">DNA ligase (ATP)</fullName>
        <ecNumber evidence="2">6.5.1.1</ecNumber>
    </recommendedName>
    <alternativeName>
        <fullName evidence="19">NHEJ DNA polymerase</fullName>
    </alternativeName>
</protein>
<dbReference type="NCBIfam" id="TIGR02777">
    <property type="entry name" value="LigD_PE_dom"/>
    <property type="match status" value="1"/>
</dbReference>
<organism evidence="25 26">
    <name type="scientific">Nostocoides australiense Ben110</name>
    <dbReference type="NCBI Taxonomy" id="1193182"/>
    <lineage>
        <taxon>Bacteria</taxon>
        <taxon>Bacillati</taxon>
        <taxon>Actinomycetota</taxon>
        <taxon>Actinomycetes</taxon>
        <taxon>Micrococcales</taxon>
        <taxon>Intrasporangiaceae</taxon>
        <taxon>Nostocoides</taxon>
    </lineage>
</organism>
<dbReference type="InterPro" id="IPR012310">
    <property type="entry name" value="DNA_ligase_ATP-dep_cent"/>
</dbReference>
<keyword evidence="13" id="KW-0239">DNA-directed DNA polymerase</keyword>
<evidence type="ECO:0000256" key="9">
    <source>
        <dbReference type="ARBA" id="ARBA00022763"/>
    </source>
</evidence>
<dbReference type="STRING" id="1193182.BN11_3820012"/>
<dbReference type="InterPro" id="IPR014144">
    <property type="entry name" value="LigD_PE_domain"/>
</dbReference>
<sequence length="794" mass="86713">MARSSGTPVNIDGHTVMLTNLDKVLYPETGTTKGEVIDYYRAVAPWFIAHNSRRPATRLRFPDGVGTAATSVTPFFAKNVDSGTPSWVPTVTITHQHREADYPLIDDAATLIWMAQIAALEIHVPQWRVGPRGGHHDPDRLVLDLDPGEGAGLAECVRVAFLCKEILDGMSLPSVPVTSGSKGIHLYAGLDGRTSASVASQVAHQLALALEVSHPDLIVSDMKRSRREGKVFIDWSQNNGHKTTIAPYSLRGRSRPYAAAPRAWDELTEDVTNLTFTEVMERLRAGDDPLAVLLPTDAAVADAGDRLATYRSMRDGAKTPEPVPDSPPTATGVTGNSFVIQEHHASRLHWDFRLEHEGVLVSWALPKGPPTDPKKNHLAVMTEDHPLEYGTFEGTIPKGQYGGGEVTIWDAGTYDLEKWIDGREVIATLHGRPDGGLGGSAKFALIHTGKGKDDRQWLIHRMTESHATTDSARATKTAAPQGDPLPHIGPMLATAGDASDLRAGEWVYETKWDGYRAIAEVADGVAHFRSRNDKDFTRTFPELGELAALLDGHRAVLDGEIIALDPSGRSSFGTLQNRGDAKAGIVAHYMAFDVLHLDGESLLRRPYRERRKVLESLGIDGKHIHVPVTFGTDRELALRTSRELKLEGVVAKTVDGIYQPGARARTWIKLKHVYAQEVIVVGWRPGEGRRAGGIGSLLIAVNEGGGLLYVGKVGTGFTEAALAEIQKRLDRIERKTPPLDGVPRADAKDAHWVTPTLVGEVSFTEWTTTDRIRHPSWRGWRPDKDPKDVVRGAG</sequence>
<name>W6K3Y9_9MICO</name>
<dbReference type="AlphaFoldDB" id="W6K3Y9"/>
<dbReference type="PANTHER" id="PTHR42705">
    <property type="entry name" value="BIFUNCTIONAL NON-HOMOLOGOUS END JOINING PROTEIN LIGD"/>
    <property type="match status" value="1"/>
</dbReference>
<dbReference type="EC" id="6.5.1.1" evidence="2"/>
<comment type="similarity">
    <text evidence="22">In the N-terminal section; belongs to the LigD polymerase family.</text>
</comment>
<dbReference type="Proteomes" id="UP000035763">
    <property type="component" value="Unassembled WGS sequence"/>
</dbReference>
<dbReference type="GO" id="GO:0003677">
    <property type="term" value="F:DNA binding"/>
    <property type="evidence" value="ECO:0007669"/>
    <property type="project" value="UniProtKB-KW"/>
</dbReference>
<keyword evidence="16" id="KW-0234">DNA repair</keyword>
<feature type="compositionally biased region" description="Polar residues" evidence="23">
    <location>
        <begin position="465"/>
        <end position="474"/>
    </location>
</feature>
<dbReference type="NCBIfam" id="TIGR02779">
    <property type="entry name" value="NHEJ_ligase_lig"/>
    <property type="match status" value="1"/>
</dbReference>
<dbReference type="InterPro" id="IPR033649">
    <property type="entry name" value="MtLigD_Pol-like"/>
</dbReference>
<dbReference type="Pfam" id="PF01068">
    <property type="entry name" value="DNA_ligase_A_M"/>
    <property type="match status" value="1"/>
</dbReference>
<evidence type="ECO:0000256" key="21">
    <source>
        <dbReference type="ARBA" id="ARBA00049981"/>
    </source>
</evidence>
<keyword evidence="12" id="KW-0067">ATP-binding</keyword>
<keyword evidence="8" id="KW-0547">Nucleotide-binding</keyword>
<feature type="domain" description="ATP-dependent DNA ligase family profile" evidence="24">
    <location>
        <begin position="589"/>
        <end position="703"/>
    </location>
</feature>
<keyword evidence="26" id="KW-1185">Reference proteome</keyword>